<keyword evidence="4" id="KW-1185">Reference proteome</keyword>
<organism evidence="3 4">
    <name type="scientific">Actinophytocola glycyrrhizae</name>
    <dbReference type="NCBI Taxonomy" id="2044873"/>
    <lineage>
        <taxon>Bacteria</taxon>
        <taxon>Bacillati</taxon>
        <taxon>Actinomycetota</taxon>
        <taxon>Actinomycetes</taxon>
        <taxon>Pseudonocardiales</taxon>
        <taxon>Pseudonocardiaceae</taxon>
    </lineage>
</organism>
<name>A0ABV9SBQ5_9PSEU</name>
<dbReference type="SUPFAM" id="SSF53448">
    <property type="entry name" value="Nucleotide-diphospho-sugar transferases"/>
    <property type="match status" value="1"/>
</dbReference>
<evidence type="ECO:0000313" key="3">
    <source>
        <dbReference type="EMBL" id="MFC4857041.1"/>
    </source>
</evidence>
<dbReference type="Proteomes" id="UP001595859">
    <property type="component" value="Unassembled WGS sequence"/>
</dbReference>
<evidence type="ECO:0000313" key="4">
    <source>
        <dbReference type="Proteomes" id="UP001595859"/>
    </source>
</evidence>
<dbReference type="Pfam" id="PF00483">
    <property type="entry name" value="NTP_transferase"/>
    <property type="match status" value="1"/>
</dbReference>
<dbReference type="Gene3D" id="3.90.79.40">
    <property type="entry name" value="EvaA sugar 2,3-dehydratase subunit"/>
    <property type="match status" value="2"/>
</dbReference>
<protein>
    <submittedName>
        <fullName evidence="3">NDP-hexose 2,3-dehydratase family protein</fullName>
    </submittedName>
</protein>
<dbReference type="RefSeq" id="WP_378059034.1">
    <property type="nucleotide sequence ID" value="NZ_JBHSIS010000017.1"/>
</dbReference>
<reference evidence="4" key="1">
    <citation type="journal article" date="2019" name="Int. J. Syst. Evol. Microbiol.">
        <title>The Global Catalogue of Microorganisms (GCM) 10K type strain sequencing project: providing services to taxonomists for standard genome sequencing and annotation.</title>
        <authorList>
            <consortium name="The Broad Institute Genomics Platform"/>
            <consortium name="The Broad Institute Genome Sequencing Center for Infectious Disease"/>
            <person name="Wu L."/>
            <person name="Ma J."/>
        </authorList>
    </citation>
    <scope>NUCLEOTIDE SEQUENCE [LARGE SCALE GENOMIC DNA]</scope>
    <source>
        <strain evidence="4">ZS-22-S1</strain>
    </source>
</reference>
<dbReference type="Gene3D" id="3.90.550.10">
    <property type="entry name" value="Spore Coat Polysaccharide Biosynthesis Protein SpsA, Chain A"/>
    <property type="match status" value="1"/>
</dbReference>
<feature type="domain" description="dTDP-4-dehydro-6-deoxy-alpha-D-glucopyranose 2,3-dehydratase" evidence="2">
    <location>
        <begin position="367"/>
        <end position="572"/>
    </location>
</feature>
<dbReference type="Pfam" id="PF03559">
    <property type="entry name" value="Hexose_dehydrat"/>
    <property type="match status" value="2"/>
</dbReference>
<dbReference type="InterPro" id="IPR005835">
    <property type="entry name" value="NTP_transferase_dom"/>
</dbReference>
<dbReference type="EMBL" id="JBHSIS010000017">
    <property type="protein sequence ID" value="MFC4857041.1"/>
    <property type="molecule type" value="Genomic_DNA"/>
</dbReference>
<proteinExistence type="predicted"/>
<gene>
    <name evidence="3" type="ORF">ACFPCV_26390</name>
</gene>
<dbReference type="PANTHER" id="PTHR42883">
    <property type="entry name" value="GLUCOSE-1-PHOSPHATE THYMIDYLTRANSFERASE"/>
    <property type="match status" value="1"/>
</dbReference>
<evidence type="ECO:0000259" key="2">
    <source>
        <dbReference type="Pfam" id="PF03559"/>
    </source>
</evidence>
<dbReference type="PANTHER" id="PTHR42883:SF2">
    <property type="entry name" value="THYMIDYLYLTRANSFERASE"/>
    <property type="match status" value="1"/>
</dbReference>
<feature type="domain" description="dTDP-4-dehydro-6-deoxy-alpha-D-glucopyranose 2,3-dehydratase" evidence="2">
    <location>
        <begin position="587"/>
        <end position="788"/>
    </location>
</feature>
<dbReference type="InterPro" id="IPR005212">
    <property type="entry name" value="EvaA-like"/>
</dbReference>
<dbReference type="InterPro" id="IPR038153">
    <property type="entry name" value="EvaA-like_sf"/>
</dbReference>
<comment type="caution">
    <text evidence="3">The sequence shown here is derived from an EMBL/GenBank/DDBJ whole genome shotgun (WGS) entry which is preliminary data.</text>
</comment>
<feature type="domain" description="Nucleotidyl transferase" evidence="1">
    <location>
        <begin position="2"/>
        <end position="231"/>
    </location>
</feature>
<sequence length="798" mass="86665">MKALVLPGGWDSWRSPVDRSTPAHLVRIANKPLLEYVLETIRNIGVTDIGLVIDDREPQTVGAVGGDVRVIPHHGAPGTLPALAAARDFLDGDDFLLYSGGNLLADGLGAAAAEFRSTRPVAQLLVHKVPDPSAFVVAEVGENGVVLDLRDHPADSGGSNLAVIGAYFFTAEIHAAAAAVSAATSGATEPGVIDVVRWLHGRGVEIGSQEYYGFWRAVESPDALLECNRQMLGELHRDIAGDVDDETELVGPVVVAAGARVVRSRIVGPAIVGADTVVEGSKVGPNTAVGRDCVIHAATLTDSIVFDGASVRATSLRDFVVGRFAWIVPAGDRGTAPIRLEPREDLSLPGRLADSAAAKHGRHLHDTAEVTAWLGGRARAHRYQVERIPITELDGWSTHPETGNLAHRSGKFFTIEGLDVTVDGGSPRSYRHWQQPIIVQPEVGILGILVKEFDGVLHCLLQAKMEPGNPEPLQLSPTVQATHSNYTGVHNGASVPYLEYFLDPGRGKVIADVLQSEHGSWFSRKVNRNMIIEVDEEVPPRADFCWLTLGQVGDLLWQDNVVNMDTRTVLACAPASVAEPGALHSDAEVLSWFTAERSRYDVAARHIPLADVTDWSSDEWAIRHARDWYFQVVAVSVRADRREVARWSQPLIEPIRLGLIAFVLRQIAGVPHLLVHARAEGGFRNGVEMGPTVQLTPQYHELDGSPRSRFLDLVLDAAPERVRYTSVQSEEGGRLLNAENRYLIVEADESQAPLRPPEGYLWVTPSQLGSLLRHGHYVNIQARTLLAAIHTGAVRLYD</sequence>
<evidence type="ECO:0000259" key="1">
    <source>
        <dbReference type="Pfam" id="PF00483"/>
    </source>
</evidence>
<dbReference type="InterPro" id="IPR029044">
    <property type="entry name" value="Nucleotide-diphossugar_trans"/>
</dbReference>
<accession>A0ABV9SBQ5</accession>